<dbReference type="CDD" id="cd18137">
    <property type="entry name" value="HLD_clamp_pol_III_gamma_tau"/>
    <property type="match status" value="1"/>
</dbReference>
<evidence type="ECO:0000256" key="12">
    <source>
        <dbReference type="SAM" id="MobiDB-lite"/>
    </source>
</evidence>
<evidence type="ECO:0000256" key="9">
    <source>
        <dbReference type="ARBA" id="ARBA00022932"/>
    </source>
</evidence>
<dbReference type="CDD" id="cd00009">
    <property type="entry name" value="AAA"/>
    <property type="match status" value="1"/>
</dbReference>
<protein>
    <recommendedName>
        <fullName evidence="11">DNA polymerase III subunit gamma/tau</fullName>
        <ecNumber evidence="11">2.7.7.7</ecNumber>
    </recommendedName>
</protein>
<dbReference type="Pfam" id="PF12169">
    <property type="entry name" value="DNA_pol3_gamma3"/>
    <property type="match status" value="1"/>
</dbReference>
<name>A0A1R4GFY3_9MICO</name>
<dbReference type="NCBIfam" id="NF005846">
    <property type="entry name" value="PRK07764.1-6"/>
    <property type="match status" value="1"/>
</dbReference>
<keyword evidence="2 11" id="KW-0808">Transferase</keyword>
<evidence type="ECO:0000256" key="2">
    <source>
        <dbReference type="ARBA" id="ARBA00022679"/>
    </source>
</evidence>
<dbReference type="InterPro" id="IPR022754">
    <property type="entry name" value="DNA_pol_III_gamma-3"/>
</dbReference>
<dbReference type="InterPro" id="IPR050238">
    <property type="entry name" value="DNA_Rep/Repair_Clamp_Loader"/>
</dbReference>
<dbReference type="Pfam" id="PF13177">
    <property type="entry name" value="DNA_pol3_delta2"/>
    <property type="match status" value="1"/>
</dbReference>
<dbReference type="Pfam" id="PF22608">
    <property type="entry name" value="DNAX_ATPase_lid"/>
    <property type="match status" value="1"/>
</dbReference>
<dbReference type="GO" id="GO:0009360">
    <property type="term" value="C:DNA polymerase III complex"/>
    <property type="evidence" value="ECO:0007669"/>
    <property type="project" value="InterPro"/>
</dbReference>
<feature type="compositionally biased region" description="Pro residues" evidence="12">
    <location>
        <begin position="472"/>
        <end position="490"/>
    </location>
</feature>
<dbReference type="PANTHER" id="PTHR11669:SF0">
    <property type="entry name" value="PROTEIN STICHEL-LIKE 2"/>
    <property type="match status" value="1"/>
</dbReference>
<dbReference type="InterPro" id="IPR027417">
    <property type="entry name" value="P-loop_NTPase"/>
</dbReference>
<feature type="domain" description="AAA+ ATPase" evidence="13">
    <location>
        <begin position="46"/>
        <end position="187"/>
    </location>
</feature>
<dbReference type="NCBIfam" id="TIGR02397">
    <property type="entry name" value="dnaX_nterm"/>
    <property type="match status" value="1"/>
</dbReference>
<dbReference type="AlphaFoldDB" id="A0A1R4GFY3"/>
<dbReference type="GO" id="GO:0003677">
    <property type="term" value="F:DNA binding"/>
    <property type="evidence" value="ECO:0007669"/>
    <property type="project" value="InterPro"/>
</dbReference>
<keyword evidence="9 11" id="KW-0239">DNA-directed DNA polymerase</keyword>
<comment type="catalytic activity">
    <reaction evidence="10 11">
        <text>DNA(n) + a 2'-deoxyribonucleoside 5'-triphosphate = DNA(n+1) + diphosphate</text>
        <dbReference type="Rhea" id="RHEA:22508"/>
        <dbReference type="Rhea" id="RHEA-COMP:17339"/>
        <dbReference type="Rhea" id="RHEA-COMP:17340"/>
        <dbReference type="ChEBI" id="CHEBI:33019"/>
        <dbReference type="ChEBI" id="CHEBI:61560"/>
        <dbReference type="ChEBI" id="CHEBI:173112"/>
        <dbReference type="EC" id="2.7.7.7"/>
    </reaction>
</comment>
<evidence type="ECO:0000256" key="4">
    <source>
        <dbReference type="ARBA" id="ARBA00022705"/>
    </source>
</evidence>
<evidence type="ECO:0000259" key="13">
    <source>
        <dbReference type="SMART" id="SM00382"/>
    </source>
</evidence>
<dbReference type="GO" id="GO:0005524">
    <property type="term" value="F:ATP binding"/>
    <property type="evidence" value="ECO:0007669"/>
    <property type="project" value="UniProtKB-KW"/>
</dbReference>
<dbReference type="FunFam" id="3.40.50.300:FF:000014">
    <property type="entry name" value="DNA polymerase III subunit gamma/tau"/>
    <property type="match status" value="1"/>
</dbReference>
<dbReference type="InterPro" id="IPR012763">
    <property type="entry name" value="DNA_pol_III_sug/sutau_N"/>
</dbReference>
<keyword evidence="5" id="KW-0479">Metal-binding</keyword>
<accession>A0A1R4GFY3</accession>
<evidence type="ECO:0000256" key="11">
    <source>
        <dbReference type="RuleBase" id="RU364063"/>
    </source>
</evidence>
<dbReference type="GO" id="GO:0046872">
    <property type="term" value="F:metal ion binding"/>
    <property type="evidence" value="ECO:0007669"/>
    <property type="project" value="UniProtKB-KW"/>
</dbReference>
<feature type="region of interest" description="Disordered" evidence="12">
    <location>
        <begin position="378"/>
        <end position="517"/>
    </location>
</feature>
<evidence type="ECO:0000256" key="10">
    <source>
        <dbReference type="ARBA" id="ARBA00049244"/>
    </source>
</evidence>
<feature type="compositionally biased region" description="Basic and acidic residues" evidence="12">
    <location>
        <begin position="697"/>
        <end position="720"/>
    </location>
</feature>
<organism evidence="14 15">
    <name type="scientific">Agrococcus casei LMG 22410</name>
    <dbReference type="NCBI Taxonomy" id="1255656"/>
    <lineage>
        <taxon>Bacteria</taxon>
        <taxon>Bacillati</taxon>
        <taxon>Actinomycetota</taxon>
        <taxon>Actinomycetes</taxon>
        <taxon>Micrococcales</taxon>
        <taxon>Microbacteriaceae</taxon>
        <taxon>Agrococcus</taxon>
    </lineage>
</organism>
<dbReference type="SUPFAM" id="SSF48019">
    <property type="entry name" value="post-AAA+ oligomerization domain-like"/>
    <property type="match status" value="1"/>
</dbReference>
<dbReference type="Gene3D" id="1.10.8.60">
    <property type="match status" value="1"/>
</dbReference>
<keyword evidence="15" id="KW-1185">Reference proteome</keyword>
<gene>
    <name evidence="11" type="primary">dnaX</name>
    <name evidence="14" type="ORF">CZ674_11685</name>
</gene>
<keyword evidence="7" id="KW-0862">Zinc</keyword>
<evidence type="ECO:0000256" key="6">
    <source>
        <dbReference type="ARBA" id="ARBA00022741"/>
    </source>
</evidence>
<dbReference type="Gene3D" id="3.40.50.300">
    <property type="entry name" value="P-loop containing nucleotide triphosphate hydrolases"/>
    <property type="match status" value="1"/>
</dbReference>
<proteinExistence type="inferred from homology"/>
<comment type="subunit">
    <text evidence="11">DNA polymerase III contains a core (composed of alpha, epsilon and theta chains) that associates with a tau subunit. This core dimerizes to form the POLIII' complex. PolIII' associates with the gamma complex (composed of gamma, delta, delta', psi and chi chains) and with the beta chain to form the complete DNA polymerase III complex.</text>
</comment>
<keyword evidence="3 11" id="KW-0548">Nucleotidyltransferase</keyword>
<feature type="compositionally biased region" description="Acidic residues" evidence="12">
    <location>
        <begin position="724"/>
        <end position="734"/>
    </location>
</feature>
<feature type="compositionally biased region" description="Low complexity" evidence="12">
    <location>
        <begin position="678"/>
        <end position="696"/>
    </location>
</feature>
<feature type="region of interest" description="Disordered" evidence="12">
    <location>
        <begin position="597"/>
        <end position="734"/>
    </location>
</feature>
<dbReference type="Gene3D" id="1.20.272.10">
    <property type="match status" value="1"/>
</dbReference>
<evidence type="ECO:0000256" key="7">
    <source>
        <dbReference type="ARBA" id="ARBA00022833"/>
    </source>
</evidence>
<dbReference type="InterPro" id="IPR008921">
    <property type="entry name" value="DNA_pol3_clamp-load_cplx_C"/>
</dbReference>
<sequence length="734" mass="79393">MSVAVARLESMVSALYRRYRPEAFAELVGQQHVTEPLMTALRTDRVNHAYLFSGPRGCGKTTSARILARCLNCAEGPTDSPCNVCPSCVELGRDGGGSIDVIEIDAASHGGVDDARDLRERATISPARDRYKVYIIDEAHMVSKDGFNALLKIVEEPPEHVKFIFATTEPDKVIGTIRSRTHHYPFRLIAPSVLLDYVTKIVNEEGVSVDPGVLPLVIRAGGGSARDTLSLLDQLIAGSEGPVSYELAVSLLGFTHAELLDEVTKALAAGDASAAFASVERVVETGQDPRRFVEDLLEYLRDLIIAAVSDNAEALLHGAQEEQVERMRDRAHEFGPGPLSRAADIVAKSLTGMTGATSPKLHLELMLARLLVGGQPAPVSTAPAGPSRQPASSQPVGQRPAPASTPEPQKQESAPQQTRPTPEPTPEEPARPNVQAATNSFRVASAAAPPERPEPTPDPAHEPEAAESKPAEPAPTEPEPTEPEPTVPEPEPTEPEPNEPEPTEPEPQQSSLTFKQIEDAWPEVLSVIESKSRRAWMVASAIKPVDFDGDAVGLAFRSQPDMEEFRQGKDGEVMIWHIIRGALQERFRRAFKFAPRDTGYASDMKPSVAPAPEPAADETTRAQPEPTPEPGQPIAEERPTSVPAAGGWAVAEIPSADEVQVESPYSTADPWAEPDPPMQGAEPPQQQPANQAAQQHEPQERELTRDEENRYGEAVIREELGAEFIEEITNEGGR</sequence>
<reference evidence="14 15" key="1">
    <citation type="submission" date="2017-02" db="EMBL/GenBank/DDBJ databases">
        <authorList>
            <person name="Peterson S.W."/>
        </authorList>
    </citation>
    <scope>NUCLEOTIDE SEQUENCE [LARGE SCALE GENOMIC DNA]</scope>
    <source>
        <strain evidence="14 15">LMG 22410</strain>
    </source>
</reference>
<dbReference type="PANTHER" id="PTHR11669">
    <property type="entry name" value="REPLICATION FACTOR C / DNA POLYMERASE III GAMMA-TAU SUBUNIT"/>
    <property type="match status" value="1"/>
</dbReference>
<dbReference type="GO" id="GO:0003887">
    <property type="term" value="F:DNA-directed DNA polymerase activity"/>
    <property type="evidence" value="ECO:0007669"/>
    <property type="project" value="UniProtKB-KW"/>
</dbReference>
<dbReference type="InterPro" id="IPR045085">
    <property type="entry name" value="HLD_clamp_pol_III_gamma_tau"/>
</dbReference>
<feature type="compositionally biased region" description="Acidic residues" evidence="12">
    <location>
        <begin position="491"/>
        <end position="504"/>
    </location>
</feature>
<comment type="similarity">
    <text evidence="1 11">Belongs to the DnaX/STICHEL family.</text>
</comment>
<evidence type="ECO:0000256" key="5">
    <source>
        <dbReference type="ARBA" id="ARBA00022723"/>
    </source>
</evidence>
<dbReference type="SUPFAM" id="SSF52540">
    <property type="entry name" value="P-loop containing nucleoside triphosphate hydrolases"/>
    <property type="match status" value="1"/>
</dbReference>
<dbReference type="SMART" id="SM00382">
    <property type="entry name" value="AAA"/>
    <property type="match status" value="1"/>
</dbReference>
<keyword evidence="8 11" id="KW-0067">ATP-binding</keyword>
<dbReference type="EC" id="2.7.7.7" evidence="11"/>
<comment type="function">
    <text evidence="11">DNA polymerase III is a complex, multichain enzyme responsible for most of the replicative synthesis in bacteria. This DNA polymerase also exhibits 3' to 5' exonuclease activity.</text>
</comment>
<keyword evidence="4 11" id="KW-0235">DNA replication</keyword>
<dbReference type="Proteomes" id="UP000195787">
    <property type="component" value="Unassembled WGS sequence"/>
</dbReference>
<evidence type="ECO:0000256" key="3">
    <source>
        <dbReference type="ARBA" id="ARBA00022695"/>
    </source>
</evidence>
<dbReference type="EMBL" id="FUHU01000044">
    <property type="protein sequence ID" value="SJM67118.1"/>
    <property type="molecule type" value="Genomic_DNA"/>
</dbReference>
<evidence type="ECO:0000256" key="8">
    <source>
        <dbReference type="ARBA" id="ARBA00022840"/>
    </source>
</evidence>
<dbReference type="InterPro" id="IPR003593">
    <property type="entry name" value="AAA+_ATPase"/>
</dbReference>
<evidence type="ECO:0000313" key="14">
    <source>
        <dbReference type="EMBL" id="SJM67118.1"/>
    </source>
</evidence>
<dbReference type="GO" id="GO:0006261">
    <property type="term" value="P:DNA-templated DNA replication"/>
    <property type="evidence" value="ECO:0007669"/>
    <property type="project" value="TreeGrafter"/>
</dbReference>
<feature type="compositionally biased region" description="Basic and acidic residues" evidence="12">
    <location>
        <begin position="451"/>
        <end position="470"/>
    </location>
</feature>
<keyword evidence="6 11" id="KW-0547">Nucleotide-binding</keyword>
<evidence type="ECO:0000256" key="1">
    <source>
        <dbReference type="ARBA" id="ARBA00006360"/>
    </source>
</evidence>
<evidence type="ECO:0000313" key="15">
    <source>
        <dbReference type="Proteomes" id="UP000195787"/>
    </source>
</evidence>